<sequence>MAKKETFKQSMERLDAIIEALDRNEIELEDAIQLFEEGLQLVKNCDAQLKQFEQRMNVLLADEEEEDAGDAEV</sequence>
<feature type="coiled-coil region" evidence="7">
    <location>
        <begin position="4"/>
        <end position="62"/>
    </location>
</feature>
<dbReference type="SUPFAM" id="SSF116842">
    <property type="entry name" value="XseB-like"/>
    <property type="match status" value="1"/>
</dbReference>
<proteinExistence type="inferred from homology"/>
<keyword evidence="7" id="KW-0175">Coiled coil</keyword>
<dbReference type="EC" id="3.1.11.6" evidence="6"/>
<evidence type="ECO:0000256" key="1">
    <source>
        <dbReference type="ARBA" id="ARBA00009998"/>
    </source>
</evidence>
<keyword evidence="2 6" id="KW-0963">Cytoplasm</keyword>
<evidence type="ECO:0000256" key="4">
    <source>
        <dbReference type="ARBA" id="ARBA00022801"/>
    </source>
</evidence>
<comment type="function">
    <text evidence="6">Bidirectionally degrades single-stranded DNA into large acid-insoluble oligonucleotides, which are then degraded further into small acid-soluble oligonucleotides.</text>
</comment>
<gene>
    <name evidence="6 8" type="primary">xseB</name>
    <name evidence="8" type="ORF">QUV96_01135</name>
</gene>
<evidence type="ECO:0000256" key="6">
    <source>
        <dbReference type="HAMAP-Rule" id="MF_00337"/>
    </source>
</evidence>
<dbReference type="Proteomes" id="UP001529340">
    <property type="component" value="Unassembled WGS sequence"/>
</dbReference>
<evidence type="ECO:0000256" key="7">
    <source>
        <dbReference type="SAM" id="Coils"/>
    </source>
</evidence>
<dbReference type="HAMAP" id="MF_00337">
    <property type="entry name" value="Exonuc_7_S"/>
    <property type="match status" value="1"/>
</dbReference>
<comment type="subunit">
    <text evidence="6">Heterooligomer composed of large and small subunits.</text>
</comment>
<dbReference type="PIRSF" id="PIRSF006488">
    <property type="entry name" value="Exonuc_VII_S"/>
    <property type="match status" value="1"/>
</dbReference>
<organism evidence="8 9">
    <name type="scientific">Amedibacillus dolichus</name>
    <dbReference type="NCBI Taxonomy" id="31971"/>
    <lineage>
        <taxon>Bacteria</taxon>
        <taxon>Bacillati</taxon>
        <taxon>Bacillota</taxon>
        <taxon>Erysipelotrichia</taxon>
        <taxon>Erysipelotrichales</taxon>
        <taxon>Erysipelotrichaceae</taxon>
        <taxon>Amedibacillus</taxon>
    </lineage>
</organism>
<dbReference type="InterPro" id="IPR003761">
    <property type="entry name" value="Exonuc_VII_S"/>
</dbReference>
<comment type="similarity">
    <text evidence="1 6">Belongs to the XseB family.</text>
</comment>
<evidence type="ECO:0000256" key="5">
    <source>
        <dbReference type="ARBA" id="ARBA00022839"/>
    </source>
</evidence>
<dbReference type="RefSeq" id="WP_289606705.1">
    <property type="nucleotide sequence ID" value="NZ_JAUDCG010000003.1"/>
</dbReference>
<dbReference type="GO" id="GO:0008855">
    <property type="term" value="F:exodeoxyribonuclease VII activity"/>
    <property type="evidence" value="ECO:0007669"/>
    <property type="project" value="UniProtKB-EC"/>
</dbReference>
<keyword evidence="9" id="KW-1185">Reference proteome</keyword>
<accession>A0ABT7U9D3</accession>
<reference evidence="8" key="1">
    <citation type="submission" date="2023-06" db="EMBL/GenBank/DDBJ databases">
        <title>Identification and characterization of horizontal gene transfer across gut microbiota members of farm animals based on homology search.</title>
        <authorList>
            <person name="Schwarzerova J."/>
            <person name="Nykrynova M."/>
            <person name="Jureckova K."/>
            <person name="Cejkova D."/>
            <person name="Rychlik I."/>
        </authorList>
    </citation>
    <scope>NUCLEOTIDE SEQUENCE</scope>
    <source>
        <strain evidence="8">ET39</strain>
    </source>
</reference>
<comment type="caution">
    <text evidence="8">The sequence shown here is derived from an EMBL/GenBank/DDBJ whole genome shotgun (WGS) entry which is preliminary data.</text>
</comment>
<dbReference type="PANTHER" id="PTHR34137">
    <property type="entry name" value="EXODEOXYRIBONUCLEASE 7 SMALL SUBUNIT"/>
    <property type="match status" value="1"/>
</dbReference>
<evidence type="ECO:0000256" key="3">
    <source>
        <dbReference type="ARBA" id="ARBA00022722"/>
    </source>
</evidence>
<dbReference type="Pfam" id="PF02609">
    <property type="entry name" value="Exonuc_VII_S"/>
    <property type="match status" value="1"/>
</dbReference>
<comment type="catalytic activity">
    <reaction evidence="6">
        <text>Exonucleolytic cleavage in either 5'- to 3'- or 3'- to 5'-direction to yield nucleoside 5'-phosphates.</text>
        <dbReference type="EC" id="3.1.11.6"/>
    </reaction>
</comment>
<evidence type="ECO:0000313" key="9">
    <source>
        <dbReference type="Proteomes" id="UP001529340"/>
    </source>
</evidence>
<dbReference type="PANTHER" id="PTHR34137:SF1">
    <property type="entry name" value="EXODEOXYRIBONUCLEASE 7 SMALL SUBUNIT"/>
    <property type="match status" value="1"/>
</dbReference>
<dbReference type="EMBL" id="JAUDCG010000003">
    <property type="protein sequence ID" value="MDM8156236.1"/>
    <property type="molecule type" value="Genomic_DNA"/>
</dbReference>
<reference evidence="8" key="2">
    <citation type="submission" date="2023-06" db="EMBL/GenBank/DDBJ databases">
        <authorList>
            <person name="Zeman M."/>
            <person name="Kubasova T."/>
            <person name="Jahodarova E."/>
            <person name="Nykrynova M."/>
            <person name="Rychlik I."/>
        </authorList>
    </citation>
    <scope>NUCLEOTIDE SEQUENCE</scope>
    <source>
        <strain evidence="8">ET39</strain>
    </source>
</reference>
<keyword evidence="3 6" id="KW-0540">Nuclease</keyword>
<name>A0ABT7U9D3_9FIRM</name>
<keyword evidence="5 6" id="KW-0269">Exonuclease</keyword>
<dbReference type="InterPro" id="IPR037004">
    <property type="entry name" value="Exonuc_VII_ssu_sf"/>
</dbReference>
<evidence type="ECO:0000313" key="8">
    <source>
        <dbReference type="EMBL" id="MDM8156236.1"/>
    </source>
</evidence>
<keyword evidence="4 6" id="KW-0378">Hydrolase</keyword>
<evidence type="ECO:0000256" key="2">
    <source>
        <dbReference type="ARBA" id="ARBA00022490"/>
    </source>
</evidence>
<comment type="subcellular location">
    <subcellularLocation>
        <location evidence="6">Cytoplasm</location>
    </subcellularLocation>
</comment>
<dbReference type="NCBIfam" id="TIGR01280">
    <property type="entry name" value="xseB"/>
    <property type="match status" value="1"/>
</dbReference>
<dbReference type="Gene3D" id="1.10.287.1040">
    <property type="entry name" value="Exonuclease VII, small subunit"/>
    <property type="match status" value="1"/>
</dbReference>
<protein>
    <recommendedName>
        <fullName evidence="6">Exodeoxyribonuclease 7 small subunit</fullName>
        <ecNumber evidence="6">3.1.11.6</ecNumber>
    </recommendedName>
    <alternativeName>
        <fullName evidence="6">Exodeoxyribonuclease VII small subunit</fullName>
        <shortName evidence="6">Exonuclease VII small subunit</shortName>
    </alternativeName>
</protein>